<dbReference type="Gene3D" id="1.10.30.50">
    <property type="match status" value="1"/>
</dbReference>
<proteinExistence type="predicted"/>
<name>A0A554VFD0_9FLAO</name>
<protein>
    <recommendedName>
        <fullName evidence="3">HNH domain-containing protein</fullName>
    </recommendedName>
</protein>
<dbReference type="OrthoDB" id="9816185at2"/>
<evidence type="ECO:0000313" key="1">
    <source>
        <dbReference type="EMBL" id="TSE05870.1"/>
    </source>
</evidence>
<dbReference type="Proteomes" id="UP000318833">
    <property type="component" value="Unassembled WGS sequence"/>
</dbReference>
<accession>A0A554VFD0</accession>
<evidence type="ECO:0008006" key="3">
    <source>
        <dbReference type="Google" id="ProtNLM"/>
    </source>
</evidence>
<organism evidence="1 2">
    <name type="scientific">Aquimarina algiphila</name>
    <dbReference type="NCBI Taxonomy" id="2047982"/>
    <lineage>
        <taxon>Bacteria</taxon>
        <taxon>Pseudomonadati</taxon>
        <taxon>Bacteroidota</taxon>
        <taxon>Flavobacteriia</taxon>
        <taxon>Flavobacteriales</taxon>
        <taxon>Flavobacteriaceae</taxon>
        <taxon>Aquimarina</taxon>
    </lineage>
</organism>
<sequence>MIYLDPYSPHILKAKKVHQEKSFTLIKKRVNKLSTCELKGFLDDLRINKILTDLPINLEKHHMDLFEALPDYSIEDWNRYVLLKQIKNKDRTQGQKEIVNKYNNLTIIVGKIFKYKGGFDRKRSTYSAYDLAQALCVQTCTYCNRLYTKTVKNPNKTIRPEFDHWFPKENYPILALSFYNLIPSCHVCNSSVKGTTIMNLDDFLHPYVDDNIDYKFSYWIKKYGRYNFSIKRIKDSKEDNTIKAFKLEEIYKTHRDEIHDLVRIKKLYSISYLLKLKKMLNKTGQKTSIEELYRLAFGVHYNESNFHKRPLSKMKKDIIEELKMKLDE</sequence>
<keyword evidence="2" id="KW-1185">Reference proteome</keyword>
<dbReference type="AlphaFoldDB" id="A0A554VFD0"/>
<reference evidence="1 2" key="1">
    <citation type="submission" date="2019-07" db="EMBL/GenBank/DDBJ databases">
        <title>The draft genome sequence of Aquimarina algiphila M91.</title>
        <authorList>
            <person name="Meng X."/>
        </authorList>
    </citation>
    <scope>NUCLEOTIDE SEQUENCE [LARGE SCALE GENOMIC DNA]</scope>
    <source>
        <strain evidence="1 2">M91</strain>
    </source>
</reference>
<dbReference type="RefSeq" id="WP_143917850.1">
    <property type="nucleotide sequence ID" value="NZ_CANMIK010000061.1"/>
</dbReference>
<dbReference type="EMBL" id="VLNR01000053">
    <property type="protein sequence ID" value="TSE05870.1"/>
    <property type="molecule type" value="Genomic_DNA"/>
</dbReference>
<evidence type="ECO:0000313" key="2">
    <source>
        <dbReference type="Proteomes" id="UP000318833"/>
    </source>
</evidence>
<gene>
    <name evidence="1" type="ORF">FOF46_21365</name>
</gene>
<comment type="caution">
    <text evidence="1">The sequence shown here is derived from an EMBL/GenBank/DDBJ whole genome shotgun (WGS) entry which is preliminary data.</text>
</comment>